<gene>
    <name evidence="3" type="ORF">MFFC18_43850</name>
</gene>
<feature type="transmembrane region" description="Helical" evidence="1">
    <location>
        <begin position="12"/>
        <end position="33"/>
    </location>
</feature>
<name>A0A5B9PGV3_9BACT</name>
<dbReference type="Proteomes" id="UP000322214">
    <property type="component" value="Chromosome"/>
</dbReference>
<dbReference type="STRING" id="980251.GCA_001642875_01184"/>
<feature type="domain" description="DUF58" evidence="2">
    <location>
        <begin position="238"/>
        <end position="355"/>
    </location>
</feature>
<proteinExistence type="predicted"/>
<dbReference type="KEGG" id="mff:MFFC18_43850"/>
<keyword evidence="4" id="KW-1185">Reference proteome</keyword>
<protein>
    <recommendedName>
        <fullName evidence="2">DUF58 domain-containing protein</fullName>
    </recommendedName>
</protein>
<dbReference type="OrthoDB" id="9812729at2"/>
<keyword evidence="1" id="KW-0472">Membrane</keyword>
<evidence type="ECO:0000256" key="1">
    <source>
        <dbReference type="SAM" id="Phobius"/>
    </source>
</evidence>
<evidence type="ECO:0000313" key="4">
    <source>
        <dbReference type="Proteomes" id="UP000322214"/>
    </source>
</evidence>
<organism evidence="3 4">
    <name type="scientific">Mariniblastus fucicola</name>
    <dbReference type="NCBI Taxonomy" id="980251"/>
    <lineage>
        <taxon>Bacteria</taxon>
        <taxon>Pseudomonadati</taxon>
        <taxon>Planctomycetota</taxon>
        <taxon>Planctomycetia</taxon>
        <taxon>Pirellulales</taxon>
        <taxon>Pirellulaceae</taxon>
        <taxon>Mariniblastus</taxon>
    </lineage>
</organism>
<dbReference type="RefSeq" id="WP_075083955.1">
    <property type="nucleotide sequence ID" value="NZ_CP042912.1"/>
</dbReference>
<accession>A0A5B9PGV3</accession>
<evidence type="ECO:0000259" key="2">
    <source>
        <dbReference type="Pfam" id="PF01882"/>
    </source>
</evidence>
<dbReference type="PANTHER" id="PTHR34351:SF1">
    <property type="entry name" value="SLR1927 PROTEIN"/>
    <property type="match status" value="1"/>
</dbReference>
<keyword evidence="1" id="KW-1133">Transmembrane helix</keyword>
<dbReference type="PANTHER" id="PTHR34351">
    <property type="entry name" value="SLR1927 PROTEIN-RELATED"/>
    <property type="match status" value="1"/>
</dbReference>
<keyword evidence="1" id="KW-0812">Transmembrane</keyword>
<dbReference type="Pfam" id="PF01882">
    <property type="entry name" value="DUF58"/>
    <property type="match status" value="1"/>
</dbReference>
<dbReference type="AlphaFoldDB" id="A0A5B9PGV3"/>
<reference evidence="3 4" key="1">
    <citation type="submission" date="2019-08" db="EMBL/GenBank/DDBJ databases">
        <title>Deep-cultivation of Planctomycetes and their phenomic and genomic characterization uncovers novel biology.</title>
        <authorList>
            <person name="Wiegand S."/>
            <person name="Jogler M."/>
            <person name="Boedeker C."/>
            <person name="Pinto D."/>
            <person name="Vollmers J."/>
            <person name="Rivas-Marin E."/>
            <person name="Kohn T."/>
            <person name="Peeters S.H."/>
            <person name="Heuer A."/>
            <person name="Rast P."/>
            <person name="Oberbeckmann S."/>
            <person name="Bunk B."/>
            <person name="Jeske O."/>
            <person name="Meyerdierks A."/>
            <person name="Storesund J.E."/>
            <person name="Kallscheuer N."/>
            <person name="Luecker S."/>
            <person name="Lage O.M."/>
            <person name="Pohl T."/>
            <person name="Merkel B.J."/>
            <person name="Hornburger P."/>
            <person name="Mueller R.-W."/>
            <person name="Bruemmer F."/>
            <person name="Labrenz M."/>
            <person name="Spormann A.M."/>
            <person name="Op den Camp H."/>
            <person name="Overmann J."/>
            <person name="Amann R."/>
            <person name="Jetten M.S.M."/>
            <person name="Mascher T."/>
            <person name="Medema M.H."/>
            <person name="Devos D.P."/>
            <person name="Kaster A.-K."/>
            <person name="Ovreas L."/>
            <person name="Rohde M."/>
            <person name="Galperin M.Y."/>
            <person name="Jogler C."/>
        </authorList>
    </citation>
    <scope>NUCLEOTIDE SEQUENCE [LARGE SCALE GENOMIC DNA]</scope>
    <source>
        <strain evidence="3 4">FC18</strain>
    </source>
</reference>
<evidence type="ECO:0000313" key="3">
    <source>
        <dbReference type="EMBL" id="QEG24465.1"/>
    </source>
</evidence>
<dbReference type="EMBL" id="CP042912">
    <property type="protein sequence ID" value="QEG24465.1"/>
    <property type="molecule type" value="Genomic_DNA"/>
</dbReference>
<sequence>MASKRKPVRQCKVTPEGWVYIVIVCFIAVGAILRNVNLLILATGMLLAPLIFNWRVCVVNLRSLSAKRVVPERVHAQTPVNVSWTCSNIGGRLTARNLILNDRLRRTRKPELGKGFFGRVVQSIVAKFEAAFRTRNLDDDYAHVCFRSVSTMDPGIVTYQCFFPGRGKYDLGPAELRTSYPFGLVACSIPLPQKDTVYVAPPLGVLHPTWERRINSMETGGQSQMRRRGMEQDEFYAMRKWRSGDSRRNIHWRSTARLGHPMVKQFDEPNDRDFALLLDLHHEDEATRLQCETILSFAATALSQVGSEVQGQLAVAVCGEENHLVCGRQSRATHNSVMRRLAVAHPTENPDIDASVVEVAGQISMGTPLYCFSTRDKPVWLTSNESVEVSPALSSVRQLVRWVRVGSKEFTELYSIEGQSSAVSRVAESVTSAKEVVA</sequence>
<dbReference type="InterPro" id="IPR002881">
    <property type="entry name" value="DUF58"/>
</dbReference>